<keyword evidence="5" id="KW-0282">Flagellum</keyword>
<dbReference type="GO" id="GO:0042073">
    <property type="term" value="P:intraciliary transport"/>
    <property type="evidence" value="ECO:0007669"/>
    <property type="project" value="TreeGrafter"/>
</dbReference>
<dbReference type="PANTHER" id="PTHR12969:SF7">
    <property type="entry name" value="INTRAFLAGELLAR TRANSPORT PROTEIN 52 HOMOLOG"/>
    <property type="match status" value="1"/>
</dbReference>
<dbReference type="Pfam" id="PF23352">
    <property type="entry name" value="IFT52_central"/>
    <property type="match status" value="1"/>
</dbReference>
<sequence length="488" mass="55121">MGPISLNVGASRFNQLTNVVSAGINEASSTVTKHGSTILFDQSKKETFNLHSGFRQLHRRLKNTWRVEVNTEEINSETFTECRVFIIPHPRAKFTQEEFDLIHAYLKNGGNVIVLMAEGGEGAADTNINFLLEDFGIACNDDSVIRTIFYKYFEPKEALISNGVLNRALPSAAGKMAKSNDDENHAQSLSFVYPFGATLTVNRLSTAVLSTGSACYPINRPICAFHNLQDPGGKLVVVGSVQMFCDQYLEKEENAKIWDVILKYLTEGIVLNQLDSNEPDLADAHPIPDHIYLSEQVKVCLQEGDFEVVQSSDFMKLFDTTLHTMDLSIWPKTIKAYEEIGLKHEPLTLITPHFEVPLPPLQPAVFPPNFRELPPPQLELFDLDEMFSSTDVRLAQLANKCEESDLDYFIREAGEIFGISRNLPINDRGPKRILEYVLHQVAEFKKLNQEDEDEEQNLADATMELFEPQLNQEDEPYFSDIDDYDDSE</sequence>
<dbReference type="InterPro" id="IPR055460">
    <property type="entry name" value="IFT52_central"/>
</dbReference>
<proteinExistence type="predicted"/>
<feature type="region of interest" description="Disordered" evidence="1">
    <location>
        <begin position="466"/>
        <end position="488"/>
    </location>
</feature>
<evidence type="ECO:0000259" key="3">
    <source>
        <dbReference type="Pfam" id="PF23352"/>
    </source>
</evidence>
<dbReference type="Pfam" id="PF21178">
    <property type="entry name" value="Itf52_C"/>
    <property type="match status" value="1"/>
</dbReference>
<feature type="domain" description="IFT52 central" evidence="3">
    <location>
        <begin position="293"/>
        <end position="376"/>
    </location>
</feature>
<feature type="domain" description="IFT52 GIFT" evidence="4">
    <location>
        <begin position="37"/>
        <end position="276"/>
    </location>
</feature>
<dbReference type="GO" id="GO:0060271">
    <property type="term" value="P:cilium assembly"/>
    <property type="evidence" value="ECO:0007669"/>
    <property type="project" value="TreeGrafter"/>
</dbReference>
<evidence type="ECO:0000313" key="5">
    <source>
        <dbReference type="EMBL" id="AVV64052.1"/>
    </source>
</evidence>
<dbReference type="InterPro" id="IPR055458">
    <property type="entry name" value="IFT52_GIFT"/>
</dbReference>
<evidence type="ECO:0000256" key="1">
    <source>
        <dbReference type="SAM" id="MobiDB-lite"/>
    </source>
</evidence>
<dbReference type="GO" id="GO:0030992">
    <property type="term" value="C:intraciliary transport particle B"/>
    <property type="evidence" value="ECO:0007669"/>
    <property type="project" value="TreeGrafter"/>
</dbReference>
<feature type="domain" description="Intraflagellar transport protein 52 C-terminal" evidence="2">
    <location>
        <begin position="387"/>
        <end position="438"/>
    </location>
</feature>
<dbReference type="PANTHER" id="PTHR12969">
    <property type="entry name" value="NGD5/OSM-6/IFT52"/>
    <property type="match status" value="1"/>
</dbReference>
<evidence type="ECO:0000259" key="4">
    <source>
        <dbReference type="Pfam" id="PF23355"/>
    </source>
</evidence>
<organism evidence="5">
    <name type="scientific">Anisakis simplex</name>
    <name type="common">Herring worm</name>
    <dbReference type="NCBI Taxonomy" id="6269"/>
    <lineage>
        <taxon>Eukaryota</taxon>
        <taxon>Metazoa</taxon>
        <taxon>Ecdysozoa</taxon>
        <taxon>Nematoda</taxon>
        <taxon>Chromadorea</taxon>
        <taxon>Rhabditida</taxon>
        <taxon>Spirurina</taxon>
        <taxon>Ascaridomorpha</taxon>
        <taxon>Ascaridoidea</taxon>
        <taxon>Anisakidae</taxon>
        <taxon>Anisakis</taxon>
        <taxon>Anisakis simplex complex</taxon>
    </lineage>
</organism>
<gene>
    <name evidence="5" type="primary">Ift52</name>
</gene>
<dbReference type="SUPFAM" id="SSF52317">
    <property type="entry name" value="Class I glutamine amidotransferase-like"/>
    <property type="match status" value="1"/>
</dbReference>
<keyword evidence="5" id="KW-0966">Cell projection</keyword>
<dbReference type="EMBL" id="MF069108">
    <property type="protein sequence ID" value="AVV64052.1"/>
    <property type="molecule type" value="Genomic_DNA"/>
</dbReference>
<protein>
    <submittedName>
        <fullName evidence="5">Intraflagellar transport protein 52</fullName>
    </submittedName>
</protein>
<dbReference type="Gene3D" id="6.10.250.2800">
    <property type="match status" value="1"/>
</dbReference>
<reference evidence="5" key="1">
    <citation type="submission" date="2017-05" db="EMBL/GenBank/DDBJ databases">
        <authorList>
            <person name="Song R."/>
            <person name="Chenine A.L."/>
            <person name="Ruprecht R.M."/>
        </authorList>
    </citation>
    <scope>NUCLEOTIDE SEQUENCE</scope>
</reference>
<accession>A0A2R4KRQ0</accession>
<dbReference type="InterPro" id="IPR039975">
    <property type="entry name" value="IFT52"/>
</dbReference>
<evidence type="ECO:0000259" key="2">
    <source>
        <dbReference type="Pfam" id="PF21178"/>
    </source>
</evidence>
<dbReference type="Pfam" id="PF23355">
    <property type="entry name" value="IFT52_GIFT"/>
    <property type="match status" value="1"/>
</dbReference>
<keyword evidence="5" id="KW-0969">Cilium</keyword>
<dbReference type="AlphaFoldDB" id="A0A2R4KRQ0"/>
<name>A0A2R4KRQ0_ANISI</name>
<dbReference type="InterPro" id="IPR029062">
    <property type="entry name" value="Class_I_gatase-like"/>
</dbReference>
<dbReference type="InterPro" id="IPR048643">
    <property type="entry name" value="Itf52_C"/>
</dbReference>
<dbReference type="GO" id="GO:0005814">
    <property type="term" value="C:centriole"/>
    <property type="evidence" value="ECO:0007669"/>
    <property type="project" value="TreeGrafter"/>
</dbReference>
<feature type="compositionally biased region" description="Acidic residues" evidence="1">
    <location>
        <begin position="472"/>
        <end position="488"/>
    </location>
</feature>
<dbReference type="CDD" id="cd23683">
    <property type="entry name" value="IFT52_CTD"/>
    <property type="match status" value="1"/>
</dbReference>
<dbReference type="GO" id="GO:0005929">
    <property type="term" value="C:cilium"/>
    <property type="evidence" value="ECO:0007669"/>
    <property type="project" value="TreeGrafter"/>
</dbReference>